<dbReference type="Pfam" id="PF03732">
    <property type="entry name" value="Retrotrans_gag"/>
    <property type="match status" value="1"/>
</dbReference>
<organism evidence="2 3">
    <name type="scientific">Phytophthora megakarya</name>
    <dbReference type="NCBI Taxonomy" id="4795"/>
    <lineage>
        <taxon>Eukaryota</taxon>
        <taxon>Sar</taxon>
        <taxon>Stramenopiles</taxon>
        <taxon>Oomycota</taxon>
        <taxon>Peronosporomycetes</taxon>
        <taxon>Peronosporales</taxon>
        <taxon>Peronosporaceae</taxon>
        <taxon>Phytophthora</taxon>
    </lineage>
</organism>
<reference evidence="3" key="1">
    <citation type="submission" date="2017-03" db="EMBL/GenBank/DDBJ databases">
        <title>Phytopthora megakarya and P. palmivora, two closely related causual agents of cacao black pod achieved similar genome size and gene model numbers by different mechanisms.</title>
        <authorList>
            <person name="Ali S."/>
            <person name="Shao J."/>
            <person name="Larry D.J."/>
            <person name="Kronmiller B."/>
            <person name="Shen D."/>
            <person name="Strem M.D."/>
            <person name="Melnick R.L."/>
            <person name="Guiltinan M.J."/>
            <person name="Tyler B.M."/>
            <person name="Meinhardt L.W."/>
            <person name="Bailey B.A."/>
        </authorList>
    </citation>
    <scope>NUCLEOTIDE SEQUENCE [LARGE SCALE GENOMIC DNA]</scope>
    <source>
        <strain evidence="3">zdho120</strain>
    </source>
</reference>
<sequence>MPTYHGHPHESVEEFILRAKLFMQGKCIDFTNPHNGPRVVAMLAANFRDGAASWYHAKVMVKQVIYSTLDELHAALVAEFMPPDQQFRLRAELRQCVQYGSVDDYVNDFRHGMAQIHDMHPLDQVDHFCESLKSETKVEVIYLRCGTLASAIAAARANERTHFAARHATQALPPQGVVSPATETPTPMDLSVKAGRRIDKRQCREAKSVLLLQRGGIVLPTARAEATRTGKWRGSADVSGVSVELTTEESPTTSDTSSIEIMELSTVSVYSSTFLSRQ</sequence>
<protein>
    <recommendedName>
        <fullName evidence="1">Retrotransposon gag domain-containing protein</fullName>
    </recommendedName>
</protein>
<name>A0A225ULB5_9STRA</name>
<dbReference type="InterPro" id="IPR005162">
    <property type="entry name" value="Retrotrans_gag_dom"/>
</dbReference>
<dbReference type="AlphaFoldDB" id="A0A225ULB5"/>
<accession>A0A225ULB5</accession>
<gene>
    <name evidence="2" type="ORF">PHMEG_00037843</name>
</gene>
<dbReference type="Proteomes" id="UP000198211">
    <property type="component" value="Unassembled WGS sequence"/>
</dbReference>
<keyword evidence="3" id="KW-1185">Reference proteome</keyword>
<evidence type="ECO:0000313" key="2">
    <source>
        <dbReference type="EMBL" id="OWY92939.1"/>
    </source>
</evidence>
<dbReference type="OrthoDB" id="165129at2759"/>
<proteinExistence type="predicted"/>
<feature type="domain" description="Retrotransposon gag" evidence="1">
    <location>
        <begin position="44"/>
        <end position="132"/>
    </location>
</feature>
<dbReference type="EMBL" id="NBNE01017014">
    <property type="protein sequence ID" value="OWY92939.1"/>
    <property type="molecule type" value="Genomic_DNA"/>
</dbReference>
<evidence type="ECO:0000259" key="1">
    <source>
        <dbReference type="Pfam" id="PF03732"/>
    </source>
</evidence>
<evidence type="ECO:0000313" key="3">
    <source>
        <dbReference type="Proteomes" id="UP000198211"/>
    </source>
</evidence>
<comment type="caution">
    <text evidence="2">The sequence shown here is derived from an EMBL/GenBank/DDBJ whole genome shotgun (WGS) entry which is preliminary data.</text>
</comment>